<reference evidence="3 4" key="1">
    <citation type="submission" date="2017-12" db="EMBL/GenBank/DDBJ databases">
        <title>The genome sequence of Caulobacter flavus CGMCC1 15093.</title>
        <authorList>
            <person name="Gao J."/>
            <person name="Mao X."/>
            <person name="Sun J."/>
        </authorList>
    </citation>
    <scope>NUCLEOTIDE SEQUENCE [LARGE SCALE GENOMIC DNA]</scope>
    <source>
        <strain evidence="3 4">CGMCC1 15093</strain>
    </source>
</reference>
<dbReference type="Gene3D" id="3.30.420.10">
    <property type="entry name" value="Ribonuclease H-like superfamily/Ribonuclease H"/>
    <property type="match status" value="1"/>
</dbReference>
<dbReference type="GO" id="GO:0015074">
    <property type="term" value="P:DNA integration"/>
    <property type="evidence" value="ECO:0007669"/>
    <property type="project" value="InterPro"/>
</dbReference>
<gene>
    <name evidence="3" type="ORF">CFHF_18925</name>
</gene>
<feature type="region of interest" description="Disordered" evidence="1">
    <location>
        <begin position="509"/>
        <end position="572"/>
    </location>
</feature>
<feature type="domain" description="Integrase catalytic" evidence="2">
    <location>
        <begin position="171"/>
        <end position="373"/>
    </location>
</feature>
<name>A0A2N5CQ00_9CAUL</name>
<dbReference type="AlphaFoldDB" id="A0A2N5CQ00"/>
<protein>
    <recommendedName>
        <fullName evidence="2">Integrase catalytic domain-containing protein</fullName>
    </recommendedName>
</protein>
<evidence type="ECO:0000256" key="1">
    <source>
        <dbReference type="SAM" id="MobiDB-lite"/>
    </source>
</evidence>
<dbReference type="PROSITE" id="PS50994">
    <property type="entry name" value="INTEGRASE"/>
    <property type="match status" value="1"/>
</dbReference>
<feature type="compositionally biased region" description="Low complexity" evidence="1">
    <location>
        <begin position="527"/>
        <end position="536"/>
    </location>
</feature>
<dbReference type="InterPro" id="IPR001584">
    <property type="entry name" value="Integrase_cat-core"/>
</dbReference>
<accession>A0A2N5CQ00</accession>
<dbReference type="SUPFAM" id="SSF53098">
    <property type="entry name" value="Ribonuclease H-like"/>
    <property type="match status" value="1"/>
</dbReference>
<dbReference type="InterPro" id="IPR012337">
    <property type="entry name" value="RNaseH-like_sf"/>
</dbReference>
<proteinExistence type="predicted"/>
<evidence type="ECO:0000313" key="3">
    <source>
        <dbReference type="EMBL" id="PLR09212.1"/>
    </source>
</evidence>
<feature type="compositionally biased region" description="Pro residues" evidence="1">
    <location>
        <begin position="546"/>
        <end position="559"/>
    </location>
</feature>
<organism evidence="3 4">
    <name type="scientific">Caulobacter flavus</name>
    <dbReference type="NCBI Taxonomy" id="1679497"/>
    <lineage>
        <taxon>Bacteria</taxon>
        <taxon>Pseudomonadati</taxon>
        <taxon>Pseudomonadota</taxon>
        <taxon>Alphaproteobacteria</taxon>
        <taxon>Caulobacterales</taxon>
        <taxon>Caulobacteraceae</taxon>
        <taxon>Caulobacter</taxon>
    </lineage>
</organism>
<evidence type="ECO:0000313" key="4">
    <source>
        <dbReference type="Proteomes" id="UP000234483"/>
    </source>
</evidence>
<evidence type="ECO:0000259" key="2">
    <source>
        <dbReference type="PROSITE" id="PS50994"/>
    </source>
</evidence>
<sequence length="572" mass="64385">MVIGDRSRRLPKLAAADRESKLRTRFRVALAFAQGDLSSCDYGEAARTLGISAKTVQRDIQRLLKAPTFEEWRPEKRGPKKGKRRTLPAVYAVIEEKVYADASKKLNVAKLGRDLDHILHNQGFNSIDIPSPSTLERIVEDIEAADHSHFALRRHGRKGRRDHSLQDGSLETTRPLEIVCIDHTPLDHRTFALGDEDVSIRPTATAVIDIHTSVCLAAFVSLFPPSATTVALAMALSAIPKTEILQAYGLPGEWEAGGVGETLYVDGAAELNSEAVEWGCKHHNTELRVGWPGYPERRGRMERIWGTLTTEIHNWEGTTLSNTEELKRHGGQKPPAWNLEEVQRRFLIAAMEYNNETYGGPKIPPIMQWRDLASLAAVNRRIPRNPAEVFIDFLPYEAREITFEGIRFENCFYRSGELAKLRYNNVKSTTIRYDPRDVKQIWIEGERGYVAIPRTYPKQAPAELFALRRWGKRRSQIAQEKKDSELLRKLAAAKERRWSAYFGLDTTRDEEPIPFGGSPSGRDHARSAPPALSLLPPETPQIPQAPGKPPSDTPGPDLPPNFSIPNFKPRLK</sequence>
<comment type="caution">
    <text evidence="3">The sequence shown here is derived from an EMBL/GenBank/DDBJ whole genome shotgun (WGS) entry which is preliminary data.</text>
</comment>
<dbReference type="GO" id="GO:0003676">
    <property type="term" value="F:nucleic acid binding"/>
    <property type="evidence" value="ECO:0007669"/>
    <property type="project" value="InterPro"/>
</dbReference>
<dbReference type="Pfam" id="PF09299">
    <property type="entry name" value="Mu-transpos_C"/>
    <property type="match status" value="1"/>
</dbReference>
<dbReference type="InterPro" id="IPR036397">
    <property type="entry name" value="RNaseH_sf"/>
</dbReference>
<dbReference type="InterPro" id="IPR015378">
    <property type="entry name" value="Transposase-like_Mu_C"/>
</dbReference>
<dbReference type="EMBL" id="PJRQ01000040">
    <property type="protein sequence ID" value="PLR09212.1"/>
    <property type="molecule type" value="Genomic_DNA"/>
</dbReference>
<dbReference type="Proteomes" id="UP000234483">
    <property type="component" value="Unassembled WGS sequence"/>
</dbReference>